<dbReference type="AlphaFoldDB" id="A0A0G4PK17"/>
<keyword evidence="2" id="KW-1185">Reference proteome</keyword>
<dbReference type="EMBL" id="HG793152">
    <property type="protein sequence ID" value="CRL26770.1"/>
    <property type="molecule type" value="Genomic_DNA"/>
</dbReference>
<protein>
    <submittedName>
        <fullName evidence="1">Str. FM013</fullName>
    </submittedName>
</protein>
<evidence type="ECO:0000313" key="1">
    <source>
        <dbReference type="EMBL" id="CRL26770.1"/>
    </source>
</evidence>
<dbReference type="Proteomes" id="UP000053732">
    <property type="component" value="Unassembled WGS sequence"/>
</dbReference>
<reference evidence="1 2" key="1">
    <citation type="journal article" date="2014" name="Nat. Commun.">
        <title>Multiple recent horizontal transfers of a large genomic region in cheese making fungi.</title>
        <authorList>
            <person name="Cheeseman K."/>
            <person name="Ropars J."/>
            <person name="Renault P."/>
            <person name="Dupont J."/>
            <person name="Gouzy J."/>
            <person name="Branca A."/>
            <person name="Abraham A.L."/>
            <person name="Ceppi M."/>
            <person name="Conseiller E."/>
            <person name="Debuchy R."/>
            <person name="Malagnac F."/>
            <person name="Goarin A."/>
            <person name="Silar P."/>
            <person name="Lacoste S."/>
            <person name="Sallet E."/>
            <person name="Bensimon A."/>
            <person name="Giraud T."/>
            <person name="Brygoo Y."/>
        </authorList>
    </citation>
    <scope>NUCLEOTIDE SEQUENCE [LARGE SCALE GENOMIC DNA]</scope>
    <source>
        <strain evidence="2">FM 013</strain>
    </source>
</reference>
<evidence type="ECO:0000313" key="2">
    <source>
        <dbReference type="Proteomes" id="UP000053732"/>
    </source>
</evidence>
<gene>
    <name evidence="1" type="ORF">PCAMFM013_S019g000187</name>
</gene>
<organism evidence="1 2">
    <name type="scientific">Penicillium camemberti (strain FM 013)</name>
    <dbReference type="NCBI Taxonomy" id="1429867"/>
    <lineage>
        <taxon>Eukaryota</taxon>
        <taxon>Fungi</taxon>
        <taxon>Dikarya</taxon>
        <taxon>Ascomycota</taxon>
        <taxon>Pezizomycotina</taxon>
        <taxon>Eurotiomycetes</taxon>
        <taxon>Eurotiomycetidae</taxon>
        <taxon>Eurotiales</taxon>
        <taxon>Aspergillaceae</taxon>
        <taxon>Penicillium</taxon>
    </lineage>
</organism>
<name>A0A0G4PK17_PENC3</name>
<accession>A0A0G4PK17</accession>
<proteinExistence type="predicted"/>
<sequence length="95" mass="11095">MASSDTWITPLVRYRINRDSLKQDMQEDPDIELGELGDVDTHFGATMKDTINVVNNDDHRTRKTKTVLVLSDNNPPLRLPRFLKIRVYWARLLGW</sequence>